<gene>
    <name evidence="1" type="ORF">HNQ79_006403</name>
</gene>
<dbReference type="Proteomes" id="UP000540423">
    <property type="component" value="Unassembled WGS sequence"/>
</dbReference>
<proteinExistence type="predicted"/>
<reference evidence="1 2" key="1">
    <citation type="submission" date="2020-08" db="EMBL/GenBank/DDBJ databases">
        <title>Genomic Encyclopedia of Type Strains, Phase IV (KMG-IV): sequencing the most valuable type-strain genomes for metagenomic binning, comparative biology and taxonomic classification.</title>
        <authorList>
            <person name="Goeker M."/>
        </authorList>
    </citation>
    <scope>NUCLEOTIDE SEQUENCE [LARGE SCALE GENOMIC DNA]</scope>
    <source>
        <strain evidence="1 2">DSM 40141</strain>
    </source>
</reference>
<keyword evidence="2" id="KW-1185">Reference proteome</keyword>
<dbReference type="RefSeq" id="WP_185036378.1">
    <property type="nucleotide sequence ID" value="NZ_BNBN01000047.1"/>
</dbReference>
<dbReference type="EMBL" id="JACHEM010000031">
    <property type="protein sequence ID" value="MBB6439891.1"/>
    <property type="molecule type" value="Genomic_DNA"/>
</dbReference>
<comment type="caution">
    <text evidence="1">The sequence shown here is derived from an EMBL/GenBank/DDBJ whole genome shotgun (WGS) entry which is preliminary data.</text>
</comment>
<organism evidence="1 2">
    <name type="scientific">Streptomyces candidus</name>
    <dbReference type="NCBI Taxonomy" id="67283"/>
    <lineage>
        <taxon>Bacteria</taxon>
        <taxon>Bacillati</taxon>
        <taxon>Actinomycetota</taxon>
        <taxon>Actinomycetes</taxon>
        <taxon>Kitasatosporales</taxon>
        <taxon>Streptomycetaceae</taxon>
        <taxon>Streptomyces</taxon>
    </lineage>
</organism>
<dbReference type="AlphaFoldDB" id="A0A7X0LUA6"/>
<protein>
    <submittedName>
        <fullName evidence="1">Uncharacterized protein</fullName>
    </submittedName>
</protein>
<evidence type="ECO:0000313" key="2">
    <source>
        <dbReference type="Proteomes" id="UP000540423"/>
    </source>
</evidence>
<name>A0A7X0LUA6_9ACTN</name>
<sequence length="127" mass="13592">MPEPKPFPTGVLIQTDGTYTDLAVTENDRRPILIEALGGEPDFTHWGTGENAICVIVCQGSAHDDAFLYNDLATRFVNEVRGGSLISGQYGPVVVLGYHPQADQLMHLSDTHRALLASLAADTGEAA</sequence>
<accession>A0A7X0LUA6</accession>
<evidence type="ECO:0000313" key="1">
    <source>
        <dbReference type="EMBL" id="MBB6439891.1"/>
    </source>
</evidence>